<gene>
    <name evidence="1" type="ORF">Cboi01_000333000</name>
</gene>
<keyword evidence="2" id="KW-1185">Reference proteome</keyword>
<protein>
    <submittedName>
        <fullName evidence="1">Unnamed protein product</fullName>
    </submittedName>
</protein>
<organism evidence="1 2">
    <name type="scientific">Candida boidinii</name>
    <name type="common">Yeast</name>
    <dbReference type="NCBI Taxonomy" id="5477"/>
    <lineage>
        <taxon>Eukaryota</taxon>
        <taxon>Fungi</taxon>
        <taxon>Dikarya</taxon>
        <taxon>Ascomycota</taxon>
        <taxon>Saccharomycotina</taxon>
        <taxon>Pichiomycetes</taxon>
        <taxon>Pichiales</taxon>
        <taxon>Pichiaceae</taxon>
        <taxon>Ogataea</taxon>
        <taxon>Ogataea/Candida clade</taxon>
    </lineage>
</organism>
<proteinExistence type="predicted"/>
<evidence type="ECO:0000313" key="2">
    <source>
        <dbReference type="Proteomes" id="UP001165101"/>
    </source>
</evidence>
<reference evidence="1" key="1">
    <citation type="submission" date="2023-04" db="EMBL/GenBank/DDBJ databases">
        <title>Candida boidinii NBRC 1967.</title>
        <authorList>
            <person name="Ichikawa N."/>
            <person name="Sato H."/>
            <person name="Tonouchi N."/>
        </authorList>
    </citation>
    <scope>NUCLEOTIDE SEQUENCE</scope>
    <source>
        <strain evidence="1">NBRC 1967</strain>
    </source>
</reference>
<sequence>MSSESAELQITKHRAFSAPGKALLAGGYLVLFPIYESLVIALSSRMYAVATEIIKNEIRHDDNDDDNNNDDNNDKILSNITVKSPQFKQGEWSYNISFNEINNNEFFLKIVEINQFKNPFIESTIHTIVSYLGMNFFKLNNYNLIINIFSDPGFHSTNETIVKKSIDENDKDEENSSLTFLYHNYPITKVPKTGLGSSACLVTSLTTCLLSCFIQDFDINLELNLNKIHNLSQFSHCKAQGKIGSGFDVASATYGSIIYKRFEPKLINELISISNEMEITNFHNKLVETIDEIDWNFKHLSCSLPKGIKLIMGDIIGGSETTKLVSKVLNWKNLNLKESEILFNDLNNSNLKLINSIENLTNIYNNNLNYYNKLINKLINNTSIELISISEFNKEFAIEFKPLTDIIIAIKEIRKNLKKLTRLSTAEIEPNEQTIILNNCLNLKGVLGGVVPGAGGYDAICLLVAEKSIPDILSKTTNQKFVDEENEGTAIEVNETKDRVECIDTKIFKNVSWLNLYEQAKGITEISIDRFRGLI</sequence>
<dbReference type="EMBL" id="BSXV01001791">
    <property type="protein sequence ID" value="GME93948.1"/>
    <property type="molecule type" value="Genomic_DNA"/>
</dbReference>
<name>A0ACB5TSW4_CANBO</name>
<comment type="caution">
    <text evidence="1">The sequence shown here is derived from an EMBL/GenBank/DDBJ whole genome shotgun (WGS) entry which is preliminary data.</text>
</comment>
<evidence type="ECO:0000313" key="1">
    <source>
        <dbReference type="EMBL" id="GME93948.1"/>
    </source>
</evidence>
<accession>A0ACB5TSW4</accession>
<dbReference type="Proteomes" id="UP001165101">
    <property type="component" value="Unassembled WGS sequence"/>
</dbReference>